<keyword evidence="2" id="KW-1185">Reference proteome</keyword>
<dbReference type="Proteomes" id="UP001203297">
    <property type="component" value="Unassembled WGS sequence"/>
</dbReference>
<evidence type="ECO:0000313" key="2">
    <source>
        <dbReference type="Proteomes" id="UP001203297"/>
    </source>
</evidence>
<gene>
    <name evidence="1" type="ORF">B0F90DRAFT_1696878</name>
</gene>
<name>A0AAD4M9B2_9AGAM</name>
<proteinExistence type="predicted"/>
<dbReference type="EMBL" id="WTXG01000004">
    <property type="protein sequence ID" value="KAI0306186.1"/>
    <property type="molecule type" value="Genomic_DNA"/>
</dbReference>
<evidence type="ECO:0000313" key="1">
    <source>
        <dbReference type="EMBL" id="KAI0306186.1"/>
    </source>
</evidence>
<accession>A0AAD4M9B2</accession>
<reference evidence="1" key="1">
    <citation type="journal article" date="2022" name="New Phytol.">
        <title>Evolutionary transition to the ectomycorrhizal habit in the genomes of a hyperdiverse lineage of mushroom-forming fungi.</title>
        <authorList>
            <person name="Looney B."/>
            <person name="Miyauchi S."/>
            <person name="Morin E."/>
            <person name="Drula E."/>
            <person name="Courty P.E."/>
            <person name="Kohler A."/>
            <person name="Kuo A."/>
            <person name="LaButti K."/>
            <person name="Pangilinan J."/>
            <person name="Lipzen A."/>
            <person name="Riley R."/>
            <person name="Andreopoulos W."/>
            <person name="He G."/>
            <person name="Johnson J."/>
            <person name="Nolan M."/>
            <person name="Tritt A."/>
            <person name="Barry K.W."/>
            <person name="Grigoriev I.V."/>
            <person name="Nagy L.G."/>
            <person name="Hibbett D."/>
            <person name="Henrissat B."/>
            <person name="Matheny P.B."/>
            <person name="Labbe J."/>
            <person name="Martin F.M."/>
        </authorList>
    </citation>
    <scope>NUCLEOTIDE SEQUENCE</scope>
    <source>
        <strain evidence="1">BPL690</strain>
    </source>
</reference>
<comment type="caution">
    <text evidence="1">The sequence shown here is derived from an EMBL/GenBank/DDBJ whole genome shotgun (WGS) entry which is preliminary data.</text>
</comment>
<sequence length="183" mass="20324">MVNNSLQPANSVPRQSESHDHMFHTVRTIPISGDVHDNQIPPPVRDMDSQGRPHDPLYMSRGPPDMGFHYPPVSNNAMPPYIYHNVGATQGTTAQAQVVTPEFQGNGGLGYAPQYTAPVPTGVLPNEWPHQAPIPNEPAAERFRRLASRYLHHPDSLVHMVDIELDNTGRFKMVITLQLADIL</sequence>
<protein>
    <submittedName>
        <fullName evidence="1">Uncharacterized protein</fullName>
    </submittedName>
</protein>
<dbReference type="AlphaFoldDB" id="A0AAD4M9B2"/>
<organism evidence="1 2">
    <name type="scientific">Multifurca ochricompacta</name>
    <dbReference type="NCBI Taxonomy" id="376703"/>
    <lineage>
        <taxon>Eukaryota</taxon>
        <taxon>Fungi</taxon>
        <taxon>Dikarya</taxon>
        <taxon>Basidiomycota</taxon>
        <taxon>Agaricomycotina</taxon>
        <taxon>Agaricomycetes</taxon>
        <taxon>Russulales</taxon>
        <taxon>Russulaceae</taxon>
        <taxon>Multifurca</taxon>
    </lineage>
</organism>